<dbReference type="PANTHER" id="PTHR24422">
    <property type="entry name" value="CHEMOTAXIS PROTEIN METHYLTRANSFERASE"/>
    <property type="match status" value="1"/>
</dbReference>
<dbReference type="InterPro" id="IPR000780">
    <property type="entry name" value="CheR_MeTrfase"/>
</dbReference>
<protein>
    <recommendedName>
        <fullName evidence="2">protein-glutamate O-methyltransferase</fullName>
        <ecNumber evidence="2">2.1.1.80</ecNumber>
    </recommendedName>
</protein>
<dbReference type="InterPro" id="IPR026024">
    <property type="entry name" value="Chemotaxis_MeTrfase_CheR"/>
</dbReference>
<dbReference type="OrthoDB" id="9816309at2"/>
<dbReference type="EMBL" id="SRME01000001">
    <property type="protein sequence ID" value="TGG89044.1"/>
    <property type="molecule type" value="Genomic_DNA"/>
</dbReference>
<dbReference type="SUPFAM" id="SSF53335">
    <property type="entry name" value="S-adenosyl-L-methionine-dependent methyltransferases"/>
    <property type="match status" value="1"/>
</dbReference>
<dbReference type="EC" id="2.1.1.80" evidence="2"/>
<evidence type="ECO:0000256" key="5">
    <source>
        <dbReference type="ARBA" id="ARBA00022691"/>
    </source>
</evidence>
<dbReference type="Proteomes" id="UP000297288">
    <property type="component" value="Unassembled WGS sequence"/>
</dbReference>
<sequence length="270" mass="32290">MSDRIIYSSPYDDKDYEEFLKNLIKRFQMDLTGYKQHRVRRRIDMLMRKHAFNTYPDYFDKLKNDEQLWDEFLDKLTINVTEFFRNPEKWEYLQKNILPDLFTRSNRLKLWSAGCSTGEEPYTLSMVLEEMNKSNKADIIAADLDKFVLKKAQNGIYEERSMINLSPNFRNKYFEKTAEGKFKVKQLVKSNVMFKQINLLTDRFDKDYDLIICRNVVIYFDNPAKETLYRKFSEALKPGGILFVGSTERIFNYREIGLKTVAPFFYQKEG</sequence>
<dbReference type="SMART" id="SM00138">
    <property type="entry name" value="MeTrc"/>
    <property type="match status" value="1"/>
</dbReference>
<keyword evidence="4 7" id="KW-0808">Transferase</keyword>
<evidence type="ECO:0000313" key="10">
    <source>
        <dbReference type="Proteomes" id="UP000297288"/>
    </source>
</evidence>
<dbReference type="Gene3D" id="3.40.50.150">
    <property type="entry name" value="Vaccinia Virus protein VP39"/>
    <property type="match status" value="1"/>
</dbReference>
<dbReference type="PANTHER" id="PTHR24422:SF19">
    <property type="entry name" value="CHEMOTAXIS PROTEIN METHYLTRANSFERASE"/>
    <property type="match status" value="1"/>
</dbReference>
<gene>
    <name evidence="8" type="ORF">E4650_02290</name>
    <name evidence="7" type="ORF">SAMN04488588_0199</name>
</gene>
<reference evidence="7 9" key="1">
    <citation type="submission" date="2016-10" db="EMBL/GenBank/DDBJ databases">
        <authorList>
            <person name="de Groot N.N."/>
        </authorList>
    </citation>
    <scope>NUCLEOTIDE SEQUENCE [LARGE SCALE GENOMIC DNA]</scope>
    <source>
        <strain evidence="7 9">WG14</strain>
    </source>
</reference>
<dbReference type="CDD" id="cd02440">
    <property type="entry name" value="AdoMet_MTases"/>
    <property type="match status" value="1"/>
</dbReference>
<dbReference type="InterPro" id="IPR022641">
    <property type="entry name" value="CheR_N"/>
</dbReference>
<evidence type="ECO:0000256" key="4">
    <source>
        <dbReference type="ARBA" id="ARBA00022679"/>
    </source>
</evidence>
<evidence type="ECO:0000259" key="6">
    <source>
        <dbReference type="PROSITE" id="PS50123"/>
    </source>
</evidence>
<dbReference type="Gene3D" id="1.10.155.10">
    <property type="entry name" value="Chemotaxis receptor methyltransferase CheR, N-terminal domain"/>
    <property type="match status" value="1"/>
</dbReference>
<dbReference type="Proteomes" id="UP000199322">
    <property type="component" value="Unassembled WGS sequence"/>
</dbReference>
<dbReference type="GO" id="GO:0032259">
    <property type="term" value="P:methylation"/>
    <property type="evidence" value="ECO:0007669"/>
    <property type="project" value="UniProtKB-KW"/>
</dbReference>
<evidence type="ECO:0000313" key="9">
    <source>
        <dbReference type="Proteomes" id="UP000199322"/>
    </source>
</evidence>
<dbReference type="EMBL" id="FMYV01000001">
    <property type="protein sequence ID" value="SDB99910.1"/>
    <property type="molecule type" value="Genomic_DNA"/>
</dbReference>
<name>A0A1G6I0E1_9BACT</name>
<dbReference type="InterPro" id="IPR036804">
    <property type="entry name" value="CheR_N_sf"/>
</dbReference>
<reference evidence="8 10" key="2">
    <citation type="submission" date="2019-04" db="EMBL/GenBank/DDBJ databases">
        <title>Draft genome sequence data and analysis of a Fermenting Bacterium, Geotoga petraea strain HO-Geo1, isolated from heavy-oil petroleum reservoir in Russia.</title>
        <authorList>
            <person name="Grouzdev D.S."/>
            <person name="Semenova E.M."/>
            <person name="Sokolova D.S."/>
            <person name="Tourova T.P."/>
            <person name="Poltaraus A.B."/>
            <person name="Nazina T.N."/>
        </authorList>
    </citation>
    <scope>NUCLEOTIDE SEQUENCE [LARGE SCALE GENOMIC DNA]</scope>
    <source>
        <strain evidence="8 10">HO-Geo1</strain>
    </source>
</reference>
<dbReference type="SUPFAM" id="SSF47757">
    <property type="entry name" value="Chemotaxis receptor methyltransferase CheR, N-terminal domain"/>
    <property type="match status" value="1"/>
</dbReference>
<accession>A0A1G6I0E1</accession>
<dbReference type="InterPro" id="IPR050903">
    <property type="entry name" value="Bact_Chemotaxis_MeTrfase"/>
</dbReference>
<dbReference type="AlphaFoldDB" id="A0A1G6I0E1"/>
<evidence type="ECO:0000256" key="2">
    <source>
        <dbReference type="ARBA" id="ARBA00012534"/>
    </source>
</evidence>
<evidence type="ECO:0000256" key="1">
    <source>
        <dbReference type="ARBA" id="ARBA00001541"/>
    </source>
</evidence>
<organism evidence="7 9">
    <name type="scientific">Geotoga petraea</name>
    <dbReference type="NCBI Taxonomy" id="28234"/>
    <lineage>
        <taxon>Bacteria</taxon>
        <taxon>Thermotogati</taxon>
        <taxon>Thermotogota</taxon>
        <taxon>Thermotogae</taxon>
        <taxon>Petrotogales</taxon>
        <taxon>Petrotogaceae</taxon>
        <taxon>Geotoga</taxon>
    </lineage>
</organism>
<dbReference type="PIRSF" id="PIRSF000410">
    <property type="entry name" value="CheR"/>
    <property type="match status" value="1"/>
</dbReference>
<comment type="catalytic activity">
    <reaction evidence="1">
        <text>L-glutamyl-[protein] + S-adenosyl-L-methionine = [protein]-L-glutamate 5-O-methyl ester + S-adenosyl-L-homocysteine</text>
        <dbReference type="Rhea" id="RHEA:24452"/>
        <dbReference type="Rhea" id="RHEA-COMP:10208"/>
        <dbReference type="Rhea" id="RHEA-COMP:10311"/>
        <dbReference type="ChEBI" id="CHEBI:29973"/>
        <dbReference type="ChEBI" id="CHEBI:57856"/>
        <dbReference type="ChEBI" id="CHEBI:59789"/>
        <dbReference type="ChEBI" id="CHEBI:82795"/>
        <dbReference type="EC" id="2.1.1.80"/>
    </reaction>
</comment>
<evidence type="ECO:0000313" key="7">
    <source>
        <dbReference type="EMBL" id="SDB99910.1"/>
    </source>
</evidence>
<dbReference type="STRING" id="28234.SAMN04488588_0199"/>
<feature type="domain" description="CheR-type methyltransferase" evidence="6">
    <location>
        <begin position="4"/>
        <end position="270"/>
    </location>
</feature>
<dbReference type="PROSITE" id="PS50123">
    <property type="entry name" value="CHER"/>
    <property type="match status" value="1"/>
</dbReference>
<keyword evidence="5" id="KW-0949">S-adenosyl-L-methionine</keyword>
<dbReference type="InterPro" id="IPR029063">
    <property type="entry name" value="SAM-dependent_MTases_sf"/>
</dbReference>
<evidence type="ECO:0000313" key="8">
    <source>
        <dbReference type="EMBL" id="TGG89044.1"/>
    </source>
</evidence>
<dbReference type="Pfam" id="PF03705">
    <property type="entry name" value="CheR_N"/>
    <property type="match status" value="1"/>
</dbReference>
<proteinExistence type="predicted"/>
<dbReference type="InterPro" id="IPR022642">
    <property type="entry name" value="CheR_C"/>
</dbReference>
<keyword evidence="9" id="KW-1185">Reference proteome</keyword>
<evidence type="ECO:0000256" key="3">
    <source>
        <dbReference type="ARBA" id="ARBA00022603"/>
    </source>
</evidence>
<dbReference type="RefSeq" id="WP_091401981.1">
    <property type="nucleotide sequence ID" value="NZ_FMYV01000001.1"/>
</dbReference>
<keyword evidence="3 7" id="KW-0489">Methyltransferase</keyword>
<dbReference type="GO" id="GO:0008983">
    <property type="term" value="F:protein-glutamate O-methyltransferase activity"/>
    <property type="evidence" value="ECO:0007669"/>
    <property type="project" value="UniProtKB-EC"/>
</dbReference>
<dbReference type="Pfam" id="PF01739">
    <property type="entry name" value="CheR"/>
    <property type="match status" value="1"/>
</dbReference>
<dbReference type="PRINTS" id="PR00996">
    <property type="entry name" value="CHERMTFRASE"/>
</dbReference>